<dbReference type="PROSITE" id="PS01228">
    <property type="entry name" value="COF_1"/>
    <property type="match status" value="1"/>
</dbReference>
<dbReference type="OrthoDB" id="9781413at2"/>
<dbReference type="InterPro" id="IPR006379">
    <property type="entry name" value="HAD-SF_hydro_IIB"/>
</dbReference>
<dbReference type="EMBL" id="MCIB01000017">
    <property type="protein sequence ID" value="RKD31566.1"/>
    <property type="molecule type" value="Genomic_DNA"/>
</dbReference>
<accession>A0A419T287</accession>
<comment type="caution">
    <text evidence="1">The sequence shown here is derived from an EMBL/GenBank/DDBJ whole genome shotgun (WGS) entry which is preliminary data.</text>
</comment>
<dbReference type="GO" id="GO:0005829">
    <property type="term" value="C:cytosol"/>
    <property type="evidence" value="ECO:0007669"/>
    <property type="project" value="TreeGrafter"/>
</dbReference>
<keyword evidence="2" id="KW-1185">Reference proteome</keyword>
<dbReference type="GO" id="GO:0016791">
    <property type="term" value="F:phosphatase activity"/>
    <property type="evidence" value="ECO:0007669"/>
    <property type="project" value="TreeGrafter"/>
</dbReference>
<evidence type="ECO:0000313" key="1">
    <source>
        <dbReference type="EMBL" id="RKD31566.1"/>
    </source>
</evidence>
<dbReference type="AlphaFoldDB" id="A0A419T287"/>
<dbReference type="Gene3D" id="3.40.50.1000">
    <property type="entry name" value="HAD superfamily/HAD-like"/>
    <property type="match status" value="1"/>
</dbReference>
<dbReference type="PANTHER" id="PTHR10000">
    <property type="entry name" value="PHOSPHOSERINE PHOSPHATASE"/>
    <property type="match status" value="1"/>
</dbReference>
<dbReference type="Proteomes" id="UP000284177">
    <property type="component" value="Unassembled WGS sequence"/>
</dbReference>
<dbReference type="GO" id="GO:0000287">
    <property type="term" value="F:magnesium ion binding"/>
    <property type="evidence" value="ECO:0007669"/>
    <property type="project" value="TreeGrafter"/>
</dbReference>
<organism evidence="1 2">
    <name type="scientific">Thermohalobacter berrensis</name>
    <dbReference type="NCBI Taxonomy" id="99594"/>
    <lineage>
        <taxon>Bacteria</taxon>
        <taxon>Bacillati</taxon>
        <taxon>Bacillota</taxon>
        <taxon>Tissierellia</taxon>
        <taxon>Tissierellales</taxon>
        <taxon>Thermohalobacteraceae</taxon>
        <taxon>Thermohalobacter</taxon>
    </lineage>
</organism>
<dbReference type="InterPro" id="IPR036412">
    <property type="entry name" value="HAD-like_sf"/>
</dbReference>
<keyword evidence="1" id="KW-0378">Hydrolase</keyword>
<gene>
    <name evidence="1" type="ORF">BET03_12420</name>
</gene>
<protein>
    <submittedName>
        <fullName evidence="1">HAD family hydrolase</fullName>
    </submittedName>
</protein>
<dbReference type="Pfam" id="PF08282">
    <property type="entry name" value="Hydrolase_3"/>
    <property type="match status" value="1"/>
</dbReference>
<dbReference type="Gene3D" id="3.30.1240.10">
    <property type="match status" value="1"/>
</dbReference>
<dbReference type="PANTHER" id="PTHR10000:SF8">
    <property type="entry name" value="HAD SUPERFAMILY HYDROLASE-LIKE, TYPE 3"/>
    <property type="match status" value="1"/>
</dbReference>
<dbReference type="InterPro" id="IPR000150">
    <property type="entry name" value="Cof"/>
</dbReference>
<proteinExistence type="predicted"/>
<evidence type="ECO:0000313" key="2">
    <source>
        <dbReference type="Proteomes" id="UP000284177"/>
    </source>
</evidence>
<dbReference type="SFLD" id="SFLDS00003">
    <property type="entry name" value="Haloacid_Dehalogenase"/>
    <property type="match status" value="1"/>
</dbReference>
<sequence length="280" mass="32129">MKYKLLAIDLDGTLLTTNKKLPKENIKVLRLLYKKGIEIVIATGRRYWSAKEFVKKLDIDLVVMANNGNIARRIQDDKVLISKYLDRNDFITLVKESNRLGLNPIMYVDHYEEGYDLIIELDDEKKKYSPYISKNIFRHKEIDDILKYDGNKTLAVCYEGDYETLEYFQNKLKKEYPSKFNTHIMNNNSKIGPLLEVMNPLGSKWLSLKKYAEDKGIAANQIVAIGDDNNDIEMIEKAGLGIGMKNSTQEVKAVADIITKKTNDEAGVAYILKDIFNICI</sequence>
<dbReference type="InterPro" id="IPR023214">
    <property type="entry name" value="HAD_sf"/>
</dbReference>
<name>A0A419T287_9FIRM</name>
<dbReference type="RefSeq" id="WP_120169297.1">
    <property type="nucleotide sequence ID" value="NZ_MCIB01000017.1"/>
</dbReference>
<dbReference type="SFLD" id="SFLDG01140">
    <property type="entry name" value="C2.B:_Phosphomannomutase_and_P"/>
    <property type="match status" value="1"/>
</dbReference>
<dbReference type="SUPFAM" id="SSF56784">
    <property type="entry name" value="HAD-like"/>
    <property type="match status" value="1"/>
</dbReference>
<dbReference type="NCBIfam" id="TIGR00099">
    <property type="entry name" value="Cof-subfamily"/>
    <property type="match status" value="1"/>
</dbReference>
<reference evidence="1 2" key="1">
    <citation type="submission" date="2016-08" db="EMBL/GenBank/DDBJ databases">
        <title>Novel Firmicutes and Novel Genomes.</title>
        <authorList>
            <person name="Poppleton D.I."/>
            <person name="Gribaldo S."/>
        </authorList>
    </citation>
    <scope>NUCLEOTIDE SEQUENCE [LARGE SCALE GENOMIC DNA]</scope>
    <source>
        <strain evidence="1 2">CTT3</strain>
    </source>
</reference>
<dbReference type="NCBIfam" id="TIGR01484">
    <property type="entry name" value="HAD-SF-IIB"/>
    <property type="match status" value="1"/>
</dbReference>